<gene>
    <name evidence="1" type="ORF">F5148DRAFT_972590</name>
</gene>
<accession>A0ACC0UNW6</accession>
<proteinExistence type="predicted"/>
<dbReference type="EMBL" id="JAGFNK010000004">
    <property type="protein sequence ID" value="KAI9513000.1"/>
    <property type="molecule type" value="Genomic_DNA"/>
</dbReference>
<reference evidence="1" key="1">
    <citation type="submission" date="2021-03" db="EMBL/GenBank/DDBJ databases">
        <title>Evolutionary priming and transition to the ectomycorrhizal habit in an iconic lineage of mushroom-forming fungi: is preadaptation a requirement?</title>
        <authorList>
            <consortium name="DOE Joint Genome Institute"/>
            <person name="Looney B.P."/>
            <person name="Miyauchi S."/>
            <person name="Morin E."/>
            <person name="Drula E."/>
            <person name="Courty P.E."/>
            <person name="Chicoki N."/>
            <person name="Fauchery L."/>
            <person name="Kohler A."/>
            <person name="Kuo A."/>
            <person name="LaButti K."/>
            <person name="Pangilinan J."/>
            <person name="Lipzen A."/>
            <person name="Riley R."/>
            <person name="Andreopoulos W."/>
            <person name="He G."/>
            <person name="Johnson J."/>
            <person name="Barry K.W."/>
            <person name="Grigoriev I.V."/>
            <person name="Nagy L."/>
            <person name="Hibbett D."/>
            <person name="Henrissat B."/>
            <person name="Matheny P.B."/>
            <person name="Labbe J."/>
            <person name="Martin A.F."/>
        </authorList>
    </citation>
    <scope>NUCLEOTIDE SEQUENCE</scope>
    <source>
        <strain evidence="1">BPL698</strain>
    </source>
</reference>
<evidence type="ECO:0000313" key="2">
    <source>
        <dbReference type="Proteomes" id="UP001207468"/>
    </source>
</evidence>
<evidence type="ECO:0000313" key="1">
    <source>
        <dbReference type="EMBL" id="KAI9513000.1"/>
    </source>
</evidence>
<protein>
    <submittedName>
        <fullName evidence="1">Uncharacterized protein</fullName>
    </submittedName>
</protein>
<sequence length="265" mass="28751">MRIRSLLTAVAFLATTVFAIEIVAPVPESEEPVDHPVKDPVLAVTASFPESNPFGQVVNGEINKLLLAIENRTGKNVTLLTVAGEFLDPTTEQLIKAANNLTYGTVVPDTMRIQLAYNFLSEFKPGDIKLKVWLEHVTDGEREKISAFDSIVTVVEPELSVFDFKLLSTYAIILAILGGLGYVAYLSFIPQPKHKKSVPIYASASTVAATGAGGHQEEWIPEHHLRKIKTRKVGGTVSSADEQSGLSGAEASGTEGKRRGNRLRK</sequence>
<organism evidence="1 2">
    <name type="scientific">Russula earlei</name>
    <dbReference type="NCBI Taxonomy" id="71964"/>
    <lineage>
        <taxon>Eukaryota</taxon>
        <taxon>Fungi</taxon>
        <taxon>Dikarya</taxon>
        <taxon>Basidiomycota</taxon>
        <taxon>Agaricomycotina</taxon>
        <taxon>Agaricomycetes</taxon>
        <taxon>Russulales</taxon>
        <taxon>Russulaceae</taxon>
        <taxon>Russula</taxon>
    </lineage>
</organism>
<comment type="caution">
    <text evidence="1">The sequence shown here is derived from an EMBL/GenBank/DDBJ whole genome shotgun (WGS) entry which is preliminary data.</text>
</comment>
<dbReference type="Proteomes" id="UP001207468">
    <property type="component" value="Unassembled WGS sequence"/>
</dbReference>
<name>A0ACC0UNW6_9AGAM</name>
<keyword evidence="2" id="KW-1185">Reference proteome</keyword>